<name>A0A5S3PKM5_9RHOB</name>
<dbReference type="Proteomes" id="UP000309550">
    <property type="component" value="Unassembled WGS sequence"/>
</dbReference>
<proteinExistence type="predicted"/>
<comment type="caution">
    <text evidence="1">The sequence shown here is derived from an EMBL/GenBank/DDBJ whole genome shotgun (WGS) entry which is preliminary data.</text>
</comment>
<dbReference type="RefSeq" id="WP_138660978.1">
    <property type="nucleotide sequence ID" value="NZ_VANS01000001.1"/>
</dbReference>
<dbReference type="AlphaFoldDB" id="A0A5S3PKM5"/>
<evidence type="ECO:0000313" key="2">
    <source>
        <dbReference type="Proteomes" id="UP000309550"/>
    </source>
</evidence>
<dbReference type="OrthoDB" id="835336at2"/>
<organism evidence="1 2">
    <name type="scientific">Sulfitobacter sabulilitoris</name>
    <dbReference type="NCBI Taxonomy" id="2562655"/>
    <lineage>
        <taxon>Bacteria</taxon>
        <taxon>Pseudomonadati</taxon>
        <taxon>Pseudomonadota</taxon>
        <taxon>Alphaproteobacteria</taxon>
        <taxon>Rhodobacterales</taxon>
        <taxon>Roseobacteraceae</taxon>
        <taxon>Sulfitobacter</taxon>
    </lineage>
</organism>
<reference evidence="1 2" key="1">
    <citation type="submission" date="2019-05" db="EMBL/GenBank/DDBJ databases">
        <title>Sulfitobacter sabulilitoris sp. nov., isolated from a marine sand.</title>
        <authorList>
            <person name="Yoon J.-H."/>
        </authorList>
    </citation>
    <scope>NUCLEOTIDE SEQUENCE [LARGE SCALE GENOMIC DNA]</scope>
    <source>
        <strain evidence="1 2">HSMS-29</strain>
    </source>
</reference>
<protein>
    <recommendedName>
        <fullName evidence="3">Glycosyltransferase family 2 protein</fullName>
    </recommendedName>
</protein>
<keyword evidence="2" id="KW-1185">Reference proteome</keyword>
<sequence length="297" mass="33628">MKLAFLTMVWRDYWLLEKWVAHNSRIVPKRSLYVINHGGDPEVDRIAQGCNLIHVPRDEVTVDLTRRRWTLLGQITNGLLAFHDRVICTDVDEFLVYCGEKSGLLAHLEAKLSEGDALSPVGLNLIPTEHDDADMTLPVLARHRHALVSPKYTKPCIARSEVKYTIGGHGLIRGRFEIDPEILLFHLHYVTPDYTERMAARQDIVRDAKAANDAADDPQKVPGRFWINWSKPDMIRNKEIEILSRARPVEVAEGFGECADILRAAVVSQGRKTVVDSAPINKDPRYVLVPEGMKDRV</sequence>
<dbReference type="EMBL" id="VANS01000001">
    <property type="protein sequence ID" value="TMM54806.1"/>
    <property type="molecule type" value="Genomic_DNA"/>
</dbReference>
<evidence type="ECO:0000313" key="1">
    <source>
        <dbReference type="EMBL" id="TMM54806.1"/>
    </source>
</evidence>
<gene>
    <name evidence="1" type="ORF">FDT80_04295</name>
</gene>
<evidence type="ECO:0008006" key="3">
    <source>
        <dbReference type="Google" id="ProtNLM"/>
    </source>
</evidence>
<accession>A0A5S3PKM5</accession>